<proteinExistence type="predicted"/>
<dbReference type="EnsemblMetazoa" id="OVOC12161.1">
    <property type="protein sequence ID" value="OVOC12161.1"/>
    <property type="gene ID" value="WBGene00248970"/>
</dbReference>
<name>A0A8R1TLQ1_ONCVO</name>
<evidence type="ECO:0000313" key="2">
    <source>
        <dbReference type="EnsemblMetazoa" id="OVOC12161.1"/>
    </source>
</evidence>
<dbReference type="AlphaFoldDB" id="A0A8R1TLQ1"/>
<dbReference type="Proteomes" id="UP000024404">
    <property type="component" value="Unassembled WGS sequence"/>
</dbReference>
<feature type="signal peptide" evidence="1">
    <location>
        <begin position="1"/>
        <end position="18"/>
    </location>
</feature>
<reference evidence="2" key="2">
    <citation type="submission" date="2022-06" db="UniProtKB">
        <authorList>
            <consortium name="EnsemblMetazoa"/>
        </authorList>
    </citation>
    <scope>IDENTIFICATION</scope>
</reference>
<feature type="chain" id="PRO_5035801787" evidence="1">
    <location>
        <begin position="19"/>
        <end position="164"/>
    </location>
</feature>
<dbReference type="EMBL" id="CMVM020000397">
    <property type="status" value="NOT_ANNOTATED_CDS"/>
    <property type="molecule type" value="Genomic_DNA"/>
</dbReference>
<evidence type="ECO:0000256" key="1">
    <source>
        <dbReference type="SAM" id="SignalP"/>
    </source>
</evidence>
<keyword evidence="3" id="KW-1185">Reference proteome</keyword>
<protein>
    <submittedName>
        <fullName evidence="2">Uncharacterized protein</fullName>
    </submittedName>
</protein>
<keyword evidence="1" id="KW-0732">Signal</keyword>
<sequence>MDLKFLIVLRFVVNYAIPLNITSTETKYDQNSDEILQQVFVNRQMGGEIARYLSDEELKNMATVKIMSDAANFELNHRVADLLCRDNNKSSCFIVLVLSCCYRMSVWSIVSIGNSPVIWMAIIRSAIFWKVAVSTVAIYIDNGWSESQVSSLHKLINSYFQKSI</sequence>
<reference evidence="3" key="1">
    <citation type="submission" date="2013-10" db="EMBL/GenBank/DDBJ databases">
        <title>Genome sequencing of Onchocerca volvulus.</title>
        <authorList>
            <person name="Cotton J."/>
            <person name="Tsai J."/>
            <person name="Stanley E."/>
            <person name="Tracey A."/>
            <person name="Holroyd N."/>
            <person name="Lustigman S."/>
            <person name="Berriman M."/>
        </authorList>
    </citation>
    <scope>NUCLEOTIDE SEQUENCE</scope>
</reference>
<organism evidence="2 3">
    <name type="scientific">Onchocerca volvulus</name>
    <dbReference type="NCBI Taxonomy" id="6282"/>
    <lineage>
        <taxon>Eukaryota</taxon>
        <taxon>Metazoa</taxon>
        <taxon>Ecdysozoa</taxon>
        <taxon>Nematoda</taxon>
        <taxon>Chromadorea</taxon>
        <taxon>Rhabditida</taxon>
        <taxon>Spirurina</taxon>
        <taxon>Spiruromorpha</taxon>
        <taxon>Filarioidea</taxon>
        <taxon>Onchocercidae</taxon>
        <taxon>Onchocerca</taxon>
    </lineage>
</organism>
<accession>A0A8R1TLQ1</accession>
<evidence type="ECO:0000313" key="3">
    <source>
        <dbReference type="Proteomes" id="UP000024404"/>
    </source>
</evidence>